<keyword evidence="4" id="KW-1185">Reference proteome</keyword>
<name>A0ABW5Q4V5_9BACI</name>
<dbReference type="Proteomes" id="UP001597451">
    <property type="component" value="Unassembled WGS sequence"/>
</dbReference>
<keyword evidence="2" id="KW-0812">Transmembrane</keyword>
<dbReference type="RefSeq" id="WP_379563746.1">
    <property type="nucleotide sequence ID" value="NZ_JBHUMX010000042.1"/>
</dbReference>
<evidence type="ECO:0000313" key="3">
    <source>
        <dbReference type="EMBL" id="MFD2630465.1"/>
    </source>
</evidence>
<keyword evidence="1" id="KW-0175">Coiled coil</keyword>
<sequence>MPNSRDEDHVKEFMVVLTEVKVSLAELNGRIDQLRDVKDTLGQTKKMAEEANYRSTENDKKIKSIQTSSRQLGIALISLIGAFVSQVLFFLLTIGI</sequence>
<keyword evidence="2" id="KW-1133">Transmembrane helix</keyword>
<dbReference type="EMBL" id="JBHUMX010000042">
    <property type="protein sequence ID" value="MFD2630465.1"/>
    <property type="molecule type" value="Genomic_DNA"/>
</dbReference>
<comment type="caution">
    <text evidence="3">The sequence shown here is derived from an EMBL/GenBank/DDBJ whole genome shotgun (WGS) entry which is preliminary data.</text>
</comment>
<feature type="coiled-coil region" evidence="1">
    <location>
        <begin position="17"/>
        <end position="44"/>
    </location>
</feature>
<accession>A0ABW5Q4V5</accession>
<evidence type="ECO:0008006" key="5">
    <source>
        <dbReference type="Google" id="ProtNLM"/>
    </source>
</evidence>
<keyword evidence="2" id="KW-0472">Membrane</keyword>
<proteinExistence type="predicted"/>
<gene>
    <name evidence="3" type="ORF">ACFSUN_16935</name>
</gene>
<reference evidence="4" key="1">
    <citation type="journal article" date="2019" name="Int. J. Syst. Evol. Microbiol.">
        <title>The Global Catalogue of Microorganisms (GCM) 10K type strain sequencing project: providing services to taxonomists for standard genome sequencing and annotation.</title>
        <authorList>
            <consortium name="The Broad Institute Genomics Platform"/>
            <consortium name="The Broad Institute Genome Sequencing Center for Infectious Disease"/>
            <person name="Wu L."/>
            <person name="Ma J."/>
        </authorList>
    </citation>
    <scope>NUCLEOTIDE SEQUENCE [LARGE SCALE GENOMIC DNA]</scope>
    <source>
        <strain evidence="4">TISTR 1858</strain>
    </source>
</reference>
<evidence type="ECO:0000256" key="2">
    <source>
        <dbReference type="SAM" id="Phobius"/>
    </source>
</evidence>
<organism evidence="3 4">
    <name type="scientific">Oceanobacillus kapialis</name>
    <dbReference type="NCBI Taxonomy" id="481353"/>
    <lineage>
        <taxon>Bacteria</taxon>
        <taxon>Bacillati</taxon>
        <taxon>Bacillota</taxon>
        <taxon>Bacilli</taxon>
        <taxon>Bacillales</taxon>
        <taxon>Bacillaceae</taxon>
        <taxon>Oceanobacillus</taxon>
    </lineage>
</organism>
<evidence type="ECO:0000256" key="1">
    <source>
        <dbReference type="SAM" id="Coils"/>
    </source>
</evidence>
<evidence type="ECO:0000313" key="4">
    <source>
        <dbReference type="Proteomes" id="UP001597451"/>
    </source>
</evidence>
<feature type="transmembrane region" description="Helical" evidence="2">
    <location>
        <begin position="72"/>
        <end position="94"/>
    </location>
</feature>
<protein>
    <recommendedName>
        <fullName evidence="5">Holin</fullName>
    </recommendedName>
</protein>